<dbReference type="EMBL" id="JASPKY010000128">
    <property type="protein sequence ID" value="KAK9731709.1"/>
    <property type="molecule type" value="Genomic_DNA"/>
</dbReference>
<dbReference type="AlphaFoldDB" id="A0AAW1LC68"/>
<name>A0AAW1LC68_POPJA</name>
<reference evidence="1 2" key="1">
    <citation type="journal article" date="2024" name="BMC Genomics">
        <title>De novo assembly and annotation of Popillia japonica's genome with initial clues to its potential as an invasive pest.</title>
        <authorList>
            <person name="Cucini C."/>
            <person name="Boschi S."/>
            <person name="Funari R."/>
            <person name="Cardaioli E."/>
            <person name="Iannotti N."/>
            <person name="Marturano G."/>
            <person name="Paoli F."/>
            <person name="Bruttini M."/>
            <person name="Carapelli A."/>
            <person name="Frati F."/>
            <person name="Nardi F."/>
        </authorList>
    </citation>
    <scope>NUCLEOTIDE SEQUENCE [LARGE SCALE GENOMIC DNA]</scope>
    <source>
        <strain evidence="1">DMR45628</strain>
    </source>
</reference>
<sequence>MFTKGNLQQNNACEEKTYQKSTGGMTRLLSYEEFVSESEGYIAERTKEVLQRFATPYGTTTKKHRNHSGTVSKLRSDYVGRRSVQISIEMGGWI</sequence>
<evidence type="ECO:0000313" key="2">
    <source>
        <dbReference type="Proteomes" id="UP001458880"/>
    </source>
</evidence>
<dbReference type="Proteomes" id="UP001458880">
    <property type="component" value="Unassembled WGS sequence"/>
</dbReference>
<comment type="caution">
    <text evidence="1">The sequence shown here is derived from an EMBL/GenBank/DDBJ whole genome shotgun (WGS) entry which is preliminary data.</text>
</comment>
<organism evidence="1 2">
    <name type="scientific">Popillia japonica</name>
    <name type="common">Japanese beetle</name>
    <dbReference type="NCBI Taxonomy" id="7064"/>
    <lineage>
        <taxon>Eukaryota</taxon>
        <taxon>Metazoa</taxon>
        <taxon>Ecdysozoa</taxon>
        <taxon>Arthropoda</taxon>
        <taxon>Hexapoda</taxon>
        <taxon>Insecta</taxon>
        <taxon>Pterygota</taxon>
        <taxon>Neoptera</taxon>
        <taxon>Endopterygota</taxon>
        <taxon>Coleoptera</taxon>
        <taxon>Polyphaga</taxon>
        <taxon>Scarabaeiformia</taxon>
        <taxon>Scarabaeidae</taxon>
        <taxon>Rutelinae</taxon>
        <taxon>Popillia</taxon>
    </lineage>
</organism>
<accession>A0AAW1LC68</accession>
<evidence type="ECO:0008006" key="3">
    <source>
        <dbReference type="Google" id="ProtNLM"/>
    </source>
</evidence>
<protein>
    <recommendedName>
        <fullName evidence="3">Transposase</fullName>
    </recommendedName>
</protein>
<gene>
    <name evidence="1" type="ORF">QE152_g13426</name>
</gene>
<evidence type="ECO:0000313" key="1">
    <source>
        <dbReference type="EMBL" id="KAK9731709.1"/>
    </source>
</evidence>
<proteinExistence type="predicted"/>
<keyword evidence="2" id="KW-1185">Reference proteome</keyword>